<organism evidence="1">
    <name type="scientific">Arundo donax</name>
    <name type="common">Giant reed</name>
    <name type="synonym">Donax arundinaceus</name>
    <dbReference type="NCBI Taxonomy" id="35708"/>
    <lineage>
        <taxon>Eukaryota</taxon>
        <taxon>Viridiplantae</taxon>
        <taxon>Streptophyta</taxon>
        <taxon>Embryophyta</taxon>
        <taxon>Tracheophyta</taxon>
        <taxon>Spermatophyta</taxon>
        <taxon>Magnoliopsida</taxon>
        <taxon>Liliopsida</taxon>
        <taxon>Poales</taxon>
        <taxon>Poaceae</taxon>
        <taxon>PACMAD clade</taxon>
        <taxon>Arundinoideae</taxon>
        <taxon>Arundineae</taxon>
        <taxon>Arundo</taxon>
    </lineage>
</organism>
<dbReference type="AlphaFoldDB" id="A0A0A9ERR2"/>
<evidence type="ECO:0000313" key="1">
    <source>
        <dbReference type="EMBL" id="JAD98707.1"/>
    </source>
</evidence>
<reference evidence="1" key="1">
    <citation type="submission" date="2014-09" db="EMBL/GenBank/DDBJ databases">
        <authorList>
            <person name="Magalhaes I.L.F."/>
            <person name="Oliveira U."/>
            <person name="Santos F.R."/>
            <person name="Vidigal T.H.D.A."/>
            <person name="Brescovit A.D."/>
            <person name="Santos A.J."/>
        </authorList>
    </citation>
    <scope>NUCLEOTIDE SEQUENCE</scope>
    <source>
        <tissue evidence="1">Shoot tissue taken approximately 20 cm above the soil surface</tissue>
    </source>
</reference>
<sequence>MQLIWRGFFWNLNWISISGSHWKAVSNQREDHLLAKTFKW</sequence>
<name>A0A0A9ERR2_ARUDO</name>
<protein>
    <submittedName>
        <fullName evidence="1">Uncharacterized protein</fullName>
    </submittedName>
</protein>
<accession>A0A0A9ERR2</accession>
<proteinExistence type="predicted"/>
<reference evidence="1" key="2">
    <citation type="journal article" date="2015" name="Data Brief">
        <title>Shoot transcriptome of the giant reed, Arundo donax.</title>
        <authorList>
            <person name="Barrero R.A."/>
            <person name="Guerrero F.D."/>
            <person name="Moolhuijzen P."/>
            <person name="Goolsby J.A."/>
            <person name="Tidwell J."/>
            <person name="Bellgard S.E."/>
            <person name="Bellgard M.I."/>
        </authorList>
    </citation>
    <scope>NUCLEOTIDE SEQUENCE</scope>
    <source>
        <tissue evidence="1">Shoot tissue taken approximately 20 cm above the soil surface</tissue>
    </source>
</reference>
<dbReference type="EMBL" id="GBRH01199188">
    <property type="protein sequence ID" value="JAD98707.1"/>
    <property type="molecule type" value="Transcribed_RNA"/>
</dbReference>